<keyword evidence="4" id="KW-0411">Iron-sulfur</keyword>
<dbReference type="EMBL" id="NMUE01000005">
    <property type="protein sequence ID" value="RFA97601.1"/>
    <property type="molecule type" value="Genomic_DNA"/>
</dbReference>
<evidence type="ECO:0000256" key="2">
    <source>
        <dbReference type="ARBA" id="ARBA00022723"/>
    </source>
</evidence>
<evidence type="ECO:0000256" key="3">
    <source>
        <dbReference type="ARBA" id="ARBA00023004"/>
    </source>
</evidence>
<evidence type="ECO:0000313" key="9">
    <source>
        <dbReference type="Proteomes" id="UP000257123"/>
    </source>
</evidence>
<accession>A0A371R234</accession>
<gene>
    <name evidence="6" type="ORF">CGL51_02905</name>
    <name evidence="7" type="ORF">CGL52_04095</name>
</gene>
<dbReference type="OrthoDB" id="6837at2157"/>
<dbReference type="Gene3D" id="2.102.10.10">
    <property type="entry name" value="Rieske [2Fe-2S] iron-sulphur domain"/>
    <property type="match status" value="1"/>
</dbReference>
<dbReference type="EMBL" id="NMUF01000007">
    <property type="protein sequence ID" value="RFA99357.1"/>
    <property type="molecule type" value="Genomic_DNA"/>
</dbReference>
<dbReference type="InterPro" id="IPR036922">
    <property type="entry name" value="Rieske_2Fe-2S_sf"/>
</dbReference>
<name>A0A371R234_9CREN</name>
<evidence type="ECO:0000256" key="1">
    <source>
        <dbReference type="ARBA" id="ARBA00022714"/>
    </source>
</evidence>
<dbReference type="AlphaFoldDB" id="A0A371R234"/>
<dbReference type="GO" id="GO:0046872">
    <property type="term" value="F:metal ion binding"/>
    <property type="evidence" value="ECO:0007669"/>
    <property type="project" value="UniProtKB-KW"/>
</dbReference>
<dbReference type="Pfam" id="PF00355">
    <property type="entry name" value="Rieske"/>
    <property type="match status" value="1"/>
</dbReference>
<evidence type="ECO:0000256" key="4">
    <source>
        <dbReference type="ARBA" id="ARBA00023014"/>
    </source>
</evidence>
<evidence type="ECO:0000313" key="8">
    <source>
        <dbReference type="Proteomes" id="UP000256877"/>
    </source>
</evidence>
<evidence type="ECO:0000259" key="5">
    <source>
        <dbReference type="PROSITE" id="PS51296"/>
    </source>
</evidence>
<keyword evidence="1" id="KW-0001">2Fe-2S</keyword>
<keyword evidence="2" id="KW-0479">Metal-binding</keyword>
<sequence length="110" mass="12382">MAEIEVAAFEELKEGRPLTKYVDLGDRLLPVLLIKLGGEVYALEPLCPHAKWPLEVFGVFTERGGAKVVCKIHWGVWDLSDGGGRFKDREAPRLRTYKAVVRDGKVYVEL</sequence>
<dbReference type="RefSeq" id="WP_011900018.1">
    <property type="nucleotide sequence ID" value="NZ_NMUE01000005.1"/>
</dbReference>
<reference evidence="8 9" key="1">
    <citation type="submission" date="2017-07" db="EMBL/GenBank/DDBJ databases">
        <title>Draft genome sequence of aerobic hyperthermophilic archaea, Pyrobaculum aerophilum YKB31 and YKB32.</title>
        <authorList>
            <person name="Mochizuki T."/>
            <person name="Berliner A.J."/>
            <person name="Yoshida-Takashima Y."/>
            <person name="Takaki Y."/>
            <person name="Nunoura T."/>
            <person name="Takai K."/>
        </authorList>
    </citation>
    <scope>NUCLEOTIDE SEQUENCE [LARGE SCALE GENOMIC DNA]</scope>
    <source>
        <strain evidence="6 9">YKB31</strain>
        <strain evidence="7 8">YKB32</strain>
    </source>
</reference>
<keyword evidence="3" id="KW-0408">Iron</keyword>
<dbReference type="Proteomes" id="UP000256877">
    <property type="component" value="Unassembled WGS sequence"/>
</dbReference>
<evidence type="ECO:0000313" key="6">
    <source>
        <dbReference type="EMBL" id="RFA97601.1"/>
    </source>
</evidence>
<protein>
    <submittedName>
        <fullName evidence="6">(2Fe-2S)-binding protein</fullName>
    </submittedName>
</protein>
<dbReference type="Proteomes" id="UP000257123">
    <property type="component" value="Unassembled WGS sequence"/>
</dbReference>
<comment type="caution">
    <text evidence="6">The sequence shown here is derived from an EMBL/GenBank/DDBJ whole genome shotgun (WGS) entry which is preliminary data.</text>
</comment>
<dbReference type="PROSITE" id="PS51296">
    <property type="entry name" value="RIESKE"/>
    <property type="match status" value="1"/>
</dbReference>
<feature type="domain" description="Rieske" evidence="5">
    <location>
        <begin position="4"/>
        <end position="108"/>
    </location>
</feature>
<evidence type="ECO:0000313" key="7">
    <source>
        <dbReference type="EMBL" id="RFA99357.1"/>
    </source>
</evidence>
<dbReference type="GeneID" id="5054860"/>
<dbReference type="GO" id="GO:0051537">
    <property type="term" value="F:2 iron, 2 sulfur cluster binding"/>
    <property type="evidence" value="ECO:0007669"/>
    <property type="project" value="UniProtKB-KW"/>
</dbReference>
<dbReference type="InterPro" id="IPR017941">
    <property type="entry name" value="Rieske_2Fe-2S"/>
</dbReference>
<dbReference type="SUPFAM" id="SSF50022">
    <property type="entry name" value="ISP domain"/>
    <property type="match status" value="1"/>
</dbReference>
<organism evidence="6 9">
    <name type="scientific">Pyrobaculum aerophilum</name>
    <dbReference type="NCBI Taxonomy" id="13773"/>
    <lineage>
        <taxon>Archaea</taxon>
        <taxon>Thermoproteota</taxon>
        <taxon>Thermoprotei</taxon>
        <taxon>Thermoproteales</taxon>
        <taxon>Thermoproteaceae</taxon>
        <taxon>Pyrobaculum</taxon>
    </lineage>
</organism>
<proteinExistence type="predicted"/>